<name>A0A6I4U3Q4_9SPHN</name>
<dbReference type="RefSeq" id="WP_160615376.1">
    <property type="nucleotide sequence ID" value="NZ_WTYR01000001.1"/>
</dbReference>
<dbReference type="AlphaFoldDB" id="A0A6I4U3Q4"/>
<sequence length="80" mass="9212">MILYRNRVKGRRTPLIALVIELECPARDIEDAIAVLVDVNLVTWCPRRHFLRLTEHGAELVREYFLDDAPLSLPEPDCIA</sequence>
<accession>A0A6I4U3Q4</accession>
<organism evidence="1 2">
    <name type="scientific">Alteriqipengyuania halimionae</name>
    <dbReference type="NCBI Taxonomy" id="1926630"/>
    <lineage>
        <taxon>Bacteria</taxon>
        <taxon>Pseudomonadati</taxon>
        <taxon>Pseudomonadota</taxon>
        <taxon>Alphaproteobacteria</taxon>
        <taxon>Sphingomonadales</taxon>
        <taxon>Erythrobacteraceae</taxon>
        <taxon>Alteriqipengyuania</taxon>
    </lineage>
</organism>
<dbReference type="Proteomes" id="UP000429229">
    <property type="component" value="Unassembled WGS sequence"/>
</dbReference>
<proteinExistence type="predicted"/>
<evidence type="ECO:0000313" key="2">
    <source>
        <dbReference type="Proteomes" id="UP000429229"/>
    </source>
</evidence>
<comment type="caution">
    <text evidence="1">The sequence shown here is derived from an EMBL/GenBank/DDBJ whole genome shotgun (WGS) entry which is preliminary data.</text>
</comment>
<dbReference type="EMBL" id="WTYR01000001">
    <property type="protein sequence ID" value="MXP08857.1"/>
    <property type="molecule type" value="Genomic_DNA"/>
</dbReference>
<dbReference type="OrthoDB" id="7594920at2"/>
<evidence type="ECO:0008006" key="3">
    <source>
        <dbReference type="Google" id="ProtNLM"/>
    </source>
</evidence>
<protein>
    <recommendedName>
        <fullName evidence="3">ArnR1-like winged helix-turn-helix domain-containing protein</fullName>
    </recommendedName>
</protein>
<reference evidence="1 2" key="1">
    <citation type="submission" date="2019-12" db="EMBL/GenBank/DDBJ databases">
        <title>Genomic-based taxomic classification of the family Erythrobacteraceae.</title>
        <authorList>
            <person name="Xu L."/>
        </authorList>
    </citation>
    <scope>NUCLEOTIDE SEQUENCE [LARGE SCALE GENOMIC DNA]</scope>
    <source>
        <strain evidence="1 2">LMG 29519</strain>
    </source>
</reference>
<gene>
    <name evidence="1" type="ORF">GRI68_01520</name>
</gene>
<keyword evidence="2" id="KW-1185">Reference proteome</keyword>
<evidence type="ECO:0000313" key="1">
    <source>
        <dbReference type="EMBL" id="MXP08857.1"/>
    </source>
</evidence>